<evidence type="ECO:0000313" key="4">
    <source>
        <dbReference type="Proteomes" id="UP000075359"/>
    </source>
</evidence>
<dbReference type="InterPro" id="IPR050742">
    <property type="entry name" value="Helicase_Restrict-Modif_Enz"/>
</dbReference>
<dbReference type="PANTHER" id="PTHR47396">
    <property type="entry name" value="TYPE I RESTRICTION ENZYME ECOKI R PROTEIN"/>
    <property type="match status" value="1"/>
</dbReference>
<comment type="caution">
    <text evidence="3">The sequence shown here is derived from an EMBL/GenBank/DDBJ whole genome shotgun (WGS) entry which is preliminary data.</text>
</comment>
<dbReference type="Pfam" id="PF04851">
    <property type="entry name" value="ResIII"/>
    <property type="match status" value="1"/>
</dbReference>
<dbReference type="SMART" id="SM00490">
    <property type="entry name" value="HELICc"/>
    <property type="match status" value="1"/>
</dbReference>
<dbReference type="Gene3D" id="3.40.50.300">
    <property type="entry name" value="P-loop containing nucleotide triphosphate hydrolases"/>
    <property type="match status" value="2"/>
</dbReference>
<organism evidence="3 4">
    <name type="scientific">Sulfurovum riftiae</name>
    <dbReference type="NCBI Taxonomy" id="1630136"/>
    <lineage>
        <taxon>Bacteria</taxon>
        <taxon>Pseudomonadati</taxon>
        <taxon>Campylobacterota</taxon>
        <taxon>Epsilonproteobacteria</taxon>
        <taxon>Campylobacterales</taxon>
        <taxon>Sulfurovaceae</taxon>
        <taxon>Sulfurovum</taxon>
    </lineage>
</organism>
<feature type="domain" description="Helicase C-terminal" evidence="2">
    <location>
        <begin position="308"/>
        <end position="459"/>
    </location>
</feature>
<dbReference type="SUPFAM" id="SSF52540">
    <property type="entry name" value="P-loop containing nucleoside triphosphate hydrolases"/>
    <property type="match status" value="1"/>
</dbReference>
<evidence type="ECO:0000313" key="3">
    <source>
        <dbReference type="EMBL" id="KYJ85660.1"/>
    </source>
</evidence>
<dbReference type="GO" id="GO:0003677">
    <property type="term" value="F:DNA binding"/>
    <property type="evidence" value="ECO:0007669"/>
    <property type="project" value="InterPro"/>
</dbReference>
<accession>A0A151CDR3</accession>
<dbReference type="GO" id="GO:0005829">
    <property type="term" value="C:cytosol"/>
    <property type="evidence" value="ECO:0007669"/>
    <property type="project" value="TreeGrafter"/>
</dbReference>
<proteinExistence type="predicted"/>
<evidence type="ECO:0008006" key="5">
    <source>
        <dbReference type="Google" id="ProtNLM"/>
    </source>
</evidence>
<dbReference type="STRING" id="1630136.AS592_01095"/>
<dbReference type="EMBL" id="LNKT01000071">
    <property type="protein sequence ID" value="KYJ85660.1"/>
    <property type="molecule type" value="Genomic_DNA"/>
</dbReference>
<dbReference type="InterPro" id="IPR014001">
    <property type="entry name" value="Helicase_ATP-bd"/>
</dbReference>
<dbReference type="OrthoDB" id="9804086at2"/>
<dbReference type="PROSITE" id="PS51192">
    <property type="entry name" value="HELICASE_ATP_BIND_1"/>
    <property type="match status" value="1"/>
</dbReference>
<sequence>MTKLKTKQRQAKIQIAEAIRQDALLFVDRLKALSKDGITVEGINQIDIMAGFKHSEAYNSLSAHYQSKVPTPLACAANQGLISISREGNKPYTYKIQIEKQQGKITLRPYQSDIVDQAAKAKGSVLIELPTGGGKSVIAKEVIKHETDKGGIALIVAPKITLLDQLANTFDELQPQIIHGAKDYDSGHNVFVSTLQTAYKRKLGFTPTMILIDETHYGFTGKMIKQLLDSFKGKVVGLSATPYDKQGKPLEGFKTHLNDYNMDYMITNGYLVPIISYQPVKVNLKGIRTTAGDYNIQDLDQKFNTIESVMQVVDATKQKIIDRKQALVFCITIKHAEAMAKAYNDAGIKSLAIHSQLSNEAKAEAMAAFKSGAIKVLTNADMLTTGFDHPPTDTIILARATKSQNLYKQMVGRVLRLAPNKTEAVLLDCAGVISNLGLPTAPIRPKHDYEAIEAGKSVCSECESERVYRTIKNDQVYKVCAECGHHEVIESQSGYECEECGQVHGNNADFMAMDGKLLLKCGCGHYTVISEATSHEKLKAIFDKRMVETLKRRVSAAYCTALISKYGVDFIYRNEVKRQLEALNIYIGQHPENATGGTLEKIIARMKTSPDEWRLLDKYHEDKLLPESSIAPDTQRQNIKDLESAFYRAKGFANTIDRLNALLQAKGQQALKEWVIDKTMQQLNDSHIEGIEAMTVKRLKNLYSGGKDTNSIDAFVPYIEKQRGTGDR</sequence>
<dbReference type="InterPro" id="IPR001650">
    <property type="entry name" value="Helicase_C-like"/>
</dbReference>
<reference evidence="3 4" key="1">
    <citation type="submission" date="2015-11" db="EMBL/GenBank/DDBJ databases">
        <title>Draft genome of Sulfurovum riftiae 1812E, a member of the Epsilonproteobacteria isolated from the tube of the deep-sea hydrothermal vent tubewom Riftia pachyptila.</title>
        <authorList>
            <person name="Vetriani C."/>
            <person name="Giovannelli D."/>
        </authorList>
    </citation>
    <scope>NUCLEOTIDE SEQUENCE [LARGE SCALE GENOMIC DNA]</scope>
    <source>
        <strain evidence="3 4">1812E</strain>
    </source>
</reference>
<dbReference type="Proteomes" id="UP000075359">
    <property type="component" value="Unassembled WGS sequence"/>
</dbReference>
<dbReference type="InterPro" id="IPR006935">
    <property type="entry name" value="Helicase/UvrB_N"/>
</dbReference>
<dbReference type="GO" id="GO:0016787">
    <property type="term" value="F:hydrolase activity"/>
    <property type="evidence" value="ECO:0007669"/>
    <property type="project" value="InterPro"/>
</dbReference>
<dbReference type="CDD" id="cd18799">
    <property type="entry name" value="SF2_C_EcoAI-like"/>
    <property type="match status" value="1"/>
</dbReference>
<protein>
    <recommendedName>
        <fullName evidence="5">Helicase</fullName>
    </recommendedName>
</protein>
<dbReference type="Pfam" id="PF00271">
    <property type="entry name" value="Helicase_C"/>
    <property type="match status" value="1"/>
</dbReference>
<evidence type="ECO:0000259" key="2">
    <source>
        <dbReference type="PROSITE" id="PS51194"/>
    </source>
</evidence>
<dbReference type="GO" id="GO:0005524">
    <property type="term" value="F:ATP binding"/>
    <property type="evidence" value="ECO:0007669"/>
    <property type="project" value="InterPro"/>
</dbReference>
<dbReference type="InterPro" id="IPR027417">
    <property type="entry name" value="P-loop_NTPase"/>
</dbReference>
<dbReference type="RefSeq" id="WP_067332499.1">
    <property type="nucleotide sequence ID" value="NZ_LNKT01000071.1"/>
</dbReference>
<dbReference type="SMART" id="SM00487">
    <property type="entry name" value="DEXDc"/>
    <property type="match status" value="1"/>
</dbReference>
<feature type="domain" description="Helicase ATP-binding" evidence="1">
    <location>
        <begin position="116"/>
        <end position="260"/>
    </location>
</feature>
<dbReference type="PANTHER" id="PTHR47396:SF1">
    <property type="entry name" value="ATP-DEPENDENT HELICASE IRC3-RELATED"/>
    <property type="match status" value="1"/>
</dbReference>
<evidence type="ECO:0000259" key="1">
    <source>
        <dbReference type="PROSITE" id="PS51192"/>
    </source>
</evidence>
<name>A0A151CDR3_9BACT</name>
<dbReference type="PROSITE" id="PS51194">
    <property type="entry name" value="HELICASE_CTER"/>
    <property type="match status" value="1"/>
</dbReference>
<dbReference type="AlphaFoldDB" id="A0A151CDR3"/>
<keyword evidence="4" id="KW-1185">Reference proteome</keyword>
<gene>
    <name evidence="3" type="ORF">AS592_01095</name>
</gene>